<evidence type="ECO:0000256" key="2">
    <source>
        <dbReference type="ARBA" id="ARBA00012135"/>
    </source>
</evidence>
<dbReference type="GO" id="GO:0008902">
    <property type="term" value="F:hydroxymethylpyrimidine kinase activity"/>
    <property type="evidence" value="ECO:0007669"/>
    <property type="project" value="UniProtKB-EC"/>
</dbReference>
<gene>
    <name evidence="4" type="primary">thiD</name>
    <name evidence="4" type="ORF">ACE05E_18315</name>
</gene>
<dbReference type="Gene3D" id="3.40.1190.20">
    <property type="match status" value="1"/>
</dbReference>
<evidence type="ECO:0000259" key="3">
    <source>
        <dbReference type="Pfam" id="PF08543"/>
    </source>
</evidence>
<dbReference type="RefSeq" id="WP_244178223.1">
    <property type="nucleotide sequence ID" value="NZ_AP028062.1"/>
</dbReference>
<organism evidence="4 5">
    <name type="scientific">Marinobacter shengliensis</name>
    <dbReference type="NCBI Taxonomy" id="1389223"/>
    <lineage>
        <taxon>Bacteria</taxon>
        <taxon>Pseudomonadati</taxon>
        <taxon>Pseudomonadota</taxon>
        <taxon>Gammaproteobacteria</taxon>
        <taxon>Pseudomonadales</taxon>
        <taxon>Marinobacteraceae</taxon>
        <taxon>Marinobacter</taxon>
    </lineage>
</organism>
<protein>
    <recommendedName>
        <fullName evidence="2">hydroxymethylpyrimidine kinase</fullName>
        <ecNumber evidence="2">2.7.1.49</ecNumber>
    </recommendedName>
</protein>
<keyword evidence="4" id="KW-0418">Kinase</keyword>
<evidence type="ECO:0000313" key="5">
    <source>
        <dbReference type="Proteomes" id="UP001576762"/>
    </source>
</evidence>
<dbReference type="EMBL" id="JBHFLD010000034">
    <property type="protein sequence ID" value="MFB2717437.1"/>
    <property type="molecule type" value="Genomic_DNA"/>
</dbReference>
<dbReference type="EC" id="2.7.1.49" evidence="2"/>
<sequence>MRRATINSYTRPHVLVLSGLDPSGGAGIQADIQAITSLGGHPLPVLTCLTVQDTNNVYGAEPVNAELIRQQLQCLAADVPIHAIKTGALGNADVVDVLVEFLDSQPELPLIVDPVIKAAGGGDLADEALVQAMKTRLFPRAEMITPNGVELAQLGGSEDPDQAARNLIDAGCQSVLATGGHGTGIHIINTLYNHAPEPMHWEVERVGANEFHGTGCTLAAAIAAGRASGLSARASISQAQNYVHRALLHALNVGKGQRVPDRGILWER</sequence>
<dbReference type="PANTHER" id="PTHR20858">
    <property type="entry name" value="PHOSPHOMETHYLPYRIMIDINE KINASE"/>
    <property type="match status" value="1"/>
</dbReference>
<feature type="domain" description="Pyridoxamine kinase/Phosphomethylpyrimidine kinase" evidence="3">
    <location>
        <begin position="21"/>
        <end position="257"/>
    </location>
</feature>
<comment type="pathway">
    <text evidence="1">Cofactor biosynthesis; thiamine diphosphate biosynthesis.</text>
</comment>
<dbReference type="CDD" id="cd01169">
    <property type="entry name" value="HMPP_kinase"/>
    <property type="match status" value="1"/>
</dbReference>
<dbReference type="InterPro" id="IPR029056">
    <property type="entry name" value="Ribokinase-like"/>
</dbReference>
<proteinExistence type="predicted"/>
<dbReference type="PANTHER" id="PTHR20858:SF17">
    <property type="entry name" value="HYDROXYMETHYLPYRIMIDINE_PHOSPHOMETHYLPYRIMIDINE KINASE THI20-RELATED"/>
    <property type="match status" value="1"/>
</dbReference>
<keyword evidence="5" id="KW-1185">Reference proteome</keyword>
<evidence type="ECO:0000256" key="1">
    <source>
        <dbReference type="ARBA" id="ARBA00004948"/>
    </source>
</evidence>
<evidence type="ECO:0000313" key="4">
    <source>
        <dbReference type="EMBL" id="MFB2717437.1"/>
    </source>
</evidence>
<dbReference type="SUPFAM" id="SSF53613">
    <property type="entry name" value="Ribokinase-like"/>
    <property type="match status" value="1"/>
</dbReference>
<keyword evidence="4" id="KW-0808">Transferase</keyword>
<dbReference type="NCBIfam" id="TIGR00097">
    <property type="entry name" value="HMP-P_kinase"/>
    <property type="match status" value="1"/>
</dbReference>
<comment type="caution">
    <text evidence="4">The sequence shown here is derived from an EMBL/GenBank/DDBJ whole genome shotgun (WGS) entry which is preliminary data.</text>
</comment>
<reference evidence="4 5" key="1">
    <citation type="submission" date="2024-09" db="EMBL/GenBank/DDBJ databases">
        <title>Draft genome sequences of 6 high pH adapted Marinobacter shengliensis sp. isolated from Mariana forearc serpentinite mud volcanoes.</title>
        <authorList>
            <person name="Elkassas S."/>
            <person name="Serres M."/>
            <person name="Michael N."/>
            <person name="Amina P."/>
            <person name="Teodora Z."/>
            <person name="Julie H."/>
        </authorList>
    </citation>
    <scope>NUCLEOTIDE SEQUENCE [LARGE SCALE GENOMIC DNA]</scope>
    <source>
        <strain evidence="4 5">EB4</strain>
    </source>
</reference>
<dbReference type="Proteomes" id="UP001576762">
    <property type="component" value="Unassembled WGS sequence"/>
</dbReference>
<dbReference type="InterPro" id="IPR004399">
    <property type="entry name" value="HMP/HMP-P_kinase_dom"/>
</dbReference>
<dbReference type="Pfam" id="PF08543">
    <property type="entry name" value="Phos_pyr_kin"/>
    <property type="match status" value="1"/>
</dbReference>
<dbReference type="InterPro" id="IPR013749">
    <property type="entry name" value="PM/HMP-P_kinase-1"/>
</dbReference>
<name>A0ABV4WC43_9GAMM</name>
<dbReference type="GeneID" id="94722489"/>
<dbReference type="GO" id="GO:0008972">
    <property type="term" value="F:phosphomethylpyrimidine kinase activity"/>
    <property type="evidence" value="ECO:0007669"/>
    <property type="project" value="UniProtKB-EC"/>
</dbReference>
<accession>A0ABV4WC43</accession>